<dbReference type="OrthoDB" id="10253115at2759"/>
<evidence type="ECO:0000256" key="1">
    <source>
        <dbReference type="SAM" id="MobiDB-lite"/>
    </source>
</evidence>
<accession>A0A0N4VWC0</accession>
<evidence type="ECO:0000313" key="4">
    <source>
        <dbReference type="WBParaSite" id="HPLM_0000159001-mRNA-1"/>
    </source>
</evidence>
<keyword evidence="3" id="KW-1185">Reference proteome</keyword>
<dbReference type="EMBL" id="UZAF01002199">
    <property type="protein sequence ID" value="VDO10257.1"/>
    <property type="molecule type" value="Genomic_DNA"/>
</dbReference>
<dbReference type="AlphaFoldDB" id="A0A0N4VWC0"/>
<protein>
    <submittedName>
        <fullName evidence="4">Alpha/beta hydrolase</fullName>
    </submittedName>
</protein>
<name>A0A0N4VWC0_HAEPC</name>
<dbReference type="Proteomes" id="UP000268014">
    <property type="component" value="Unassembled WGS sequence"/>
</dbReference>
<proteinExistence type="predicted"/>
<sequence>MWAFFPGAIALLGSVFLIMLRNRTKKPIKSSPEPSREKQSLPVKDEPGVYKSGLLLSDDEKVIEKVFPEIHTIWDVFNRGLKESKDGPCVGTRQDGHYHFRKYSEVLKESTDFASAIIGELETKPGTKLILLLFS</sequence>
<reference evidence="2 3" key="2">
    <citation type="submission" date="2018-11" db="EMBL/GenBank/DDBJ databases">
        <authorList>
            <consortium name="Pathogen Informatics"/>
        </authorList>
    </citation>
    <scope>NUCLEOTIDE SEQUENCE [LARGE SCALE GENOMIC DNA]</scope>
    <source>
        <strain evidence="2 3">MHpl1</strain>
    </source>
</reference>
<organism evidence="4">
    <name type="scientific">Haemonchus placei</name>
    <name type="common">Barber's pole worm</name>
    <dbReference type="NCBI Taxonomy" id="6290"/>
    <lineage>
        <taxon>Eukaryota</taxon>
        <taxon>Metazoa</taxon>
        <taxon>Ecdysozoa</taxon>
        <taxon>Nematoda</taxon>
        <taxon>Chromadorea</taxon>
        <taxon>Rhabditida</taxon>
        <taxon>Rhabditina</taxon>
        <taxon>Rhabditomorpha</taxon>
        <taxon>Strongyloidea</taxon>
        <taxon>Trichostrongylidae</taxon>
        <taxon>Haemonchus</taxon>
    </lineage>
</organism>
<feature type="compositionally biased region" description="Basic and acidic residues" evidence="1">
    <location>
        <begin position="34"/>
        <end position="46"/>
    </location>
</feature>
<gene>
    <name evidence="2" type="ORF">HPLM_LOCUS1587</name>
</gene>
<reference evidence="4" key="1">
    <citation type="submission" date="2017-02" db="UniProtKB">
        <authorList>
            <consortium name="WormBaseParasite"/>
        </authorList>
    </citation>
    <scope>IDENTIFICATION</scope>
</reference>
<feature type="region of interest" description="Disordered" evidence="1">
    <location>
        <begin position="27"/>
        <end position="46"/>
    </location>
</feature>
<evidence type="ECO:0000313" key="3">
    <source>
        <dbReference type="Proteomes" id="UP000268014"/>
    </source>
</evidence>
<dbReference type="WBParaSite" id="HPLM_0000159001-mRNA-1">
    <property type="protein sequence ID" value="HPLM_0000159001-mRNA-1"/>
    <property type="gene ID" value="HPLM_0000159001"/>
</dbReference>
<dbReference type="STRING" id="6290.A0A0N4VWC0"/>
<evidence type="ECO:0000313" key="2">
    <source>
        <dbReference type="EMBL" id="VDO10257.1"/>
    </source>
</evidence>